<gene>
    <name evidence="5 6" type="primary">sepF</name>
    <name evidence="6" type="ORF">COCCU_09380</name>
</gene>
<accession>A0A6B8WCT2</accession>
<dbReference type="PANTHER" id="PTHR35798:SF1">
    <property type="entry name" value="CELL DIVISION PROTEIN SEPF"/>
    <property type="match status" value="1"/>
</dbReference>
<comment type="subunit">
    <text evidence="5">Homodimer. Interacts with FtsZ.</text>
</comment>
<dbReference type="EMBL" id="CP046455">
    <property type="protein sequence ID" value="QGU07800.1"/>
    <property type="molecule type" value="Genomic_DNA"/>
</dbReference>
<evidence type="ECO:0000313" key="6">
    <source>
        <dbReference type="EMBL" id="QGU07800.1"/>
    </source>
</evidence>
<evidence type="ECO:0000256" key="2">
    <source>
        <dbReference type="ARBA" id="ARBA00023210"/>
    </source>
</evidence>
<proteinExistence type="inferred from homology"/>
<dbReference type="GO" id="GO:0000917">
    <property type="term" value="P:division septum assembly"/>
    <property type="evidence" value="ECO:0007669"/>
    <property type="project" value="UniProtKB-KW"/>
</dbReference>
<protein>
    <recommendedName>
        <fullName evidence="5">Cell division protein SepF</fullName>
    </recommendedName>
</protein>
<evidence type="ECO:0000256" key="5">
    <source>
        <dbReference type="HAMAP-Rule" id="MF_01197"/>
    </source>
</evidence>
<sequence length="147" mass="16351">MSIMKSAKEFFGLTPIDMEQDDAYYAEGSRYGETQGSAAYAPRHDYEDYQPAPTPEPASYAATIVPVELRSYKEAARIGEPFRDGDVVVFDVNNMDKSEATRLVDFAAGLCFAVRGDMKKVGPKVFAIIPENADVTERELERAARLR</sequence>
<dbReference type="GO" id="GO:0043093">
    <property type="term" value="P:FtsZ-dependent cytokinesis"/>
    <property type="evidence" value="ECO:0007669"/>
    <property type="project" value="UniProtKB-UniRule"/>
</dbReference>
<comment type="subcellular location">
    <subcellularLocation>
        <location evidence="5">Cytoplasm</location>
    </subcellularLocation>
    <text evidence="5">Localizes to the division site, in a FtsZ-dependent manner.</text>
</comment>
<dbReference type="Gene3D" id="3.30.110.150">
    <property type="entry name" value="SepF-like protein"/>
    <property type="match status" value="1"/>
</dbReference>
<comment type="function">
    <text evidence="4 5">Cell division protein that is part of the divisome complex and is recruited early to the Z-ring. Probably stimulates Z-ring formation, perhaps through the cross-linking of FtsZ protofilaments. Its function overlaps with FtsA.</text>
</comment>
<keyword evidence="1 5" id="KW-0132">Cell division</keyword>
<dbReference type="Pfam" id="PF04472">
    <property type="entry name" value="SepF"/>
    <property type="match status" value="1"/>
</dbReference>
<reference evidence="6 7" key="1">
    <citation type="submission" date="2019-11" db="EMBL/GenBank/DDBJ databases">
        <title>Complete genome sequence of Corynebacterium kalinowskii 1959, a novel Corynebacterium species isolated from soil of a small paddock in Vilsendorf, Germany.</title>
        <authorList>
            <person name="Schaffert L."/>
            <person name="Ruwe M."/>
            <person name="Milse J."/>
            <person name="Hanuschka K."/>
            <person name="Ortseifen V."/>
            <person name="Droste J."/>
            <person name="Brandt D."/>
            <person name="Schlueter L."/>
            <person name="Kutter Y."/>
            <person name="Vinke S."/>
            <person name="Viehoefer P."/>
            <person name="Jacob L."/>
            <person name="Luebke N.-C."/>
            <person name="Schulte-Berndt E."/>
            <person name="Hain C."/>
            <person name="Linder M."/>
            <person name="Schmidt P."/>
            <person name="Wollenschlaeger L."/>
            <person name="Luttermann T."/>
            <person name="Thieme E."/>
            <person name="Hassa J."/>
            <person name="Haak M."/>
            <person name="Wittchen M."/>
            <person name="Mentz A."/>
            <person name="Persicke M."/>
            <person name="Busche T."/>
            <person name="Ruckert C."/>
        </authorList>
    </citation>
    <scope>NUCLEOTIDE SEQUENCE [LARGE SCALE GENOMIC DNA]</scope>
    <source>
        <strain evidence="6 7">2039</strain>
    </source>
</reference>
<keyword evidence="3 5" id="KW-0131">Cell cycle</keyword>
<evidence type="ECO:0000256" key="3">
    <source>
        <dbReference type="ARBA" id="ARBA00023306"/>
    </source>
</evidence>
<dbReference type="InterPro" id="IPR023052">
    <property type="entry name" value="Cell_div_SepF"/>
</dbReference>
<dbReference type="InterPro" id="IPR007561">
    <property type="entry name" value="Cell_div_SepF/SepF-rel"/>
</dbReference>
<name>A0A6B8WCT2_9CORY</name>
<dbReference type="RefSeq" id="WP_156231242.1">
    <property type="nucleotide sequence ID" value="NZ_CP046455.1"/>
</dbReference>
<organism evidence="6 7">
    <name type="scientific">Corynebacterium occultum</name>
    <dbReference type="NCBI Taxonomy" id="2675219"/>
    <lineage>
        <taxon>Bacteria</taxon>
        <taxon>Bacillati</taxon>
        <taxon>Actinomycetota</taxon>
        <taxon>Actinomycetes</taxon>
        <taxon>Mycobacteriales</taxon>
        <taxon>Corynebacteriaceae</taxon>
        <taxon>Corynebacterium</taxon>
    </lineage>
</organism>
<dbReference type="PANTHER" id="PTHR35798">
    <property type="entry name" value="CELL DIVISION PROTEIN SEPF"/>
    <property type="match status" value="1"/>
</dbReference>
<evidence type="ECO:0000313" key="7">
    <source>
        <dbReference type="Proteomes" id="UP000424462"/>
    </source>
</evidence>
<dbReference type="AlphaFoldDB" id="A0A6B8WCT2"/>
<evidence type="ECO:0000256" key="4">
    <source>
        <dbReference type="ARBA" id="ARBA00044936"/>
    </source>
</evidence>
<dbReference type="HAMAP" id="MF_01197">
    <property type="entry name" value="SepF"/>
    <property type="match status" value="1"/>
</dbReference>
<dbReference type="KEGG" id="cok:COCCU_09380"/>
<keyword evidence="2 5" id="KW-0717">Septation</keyword>
<dbReference type="Proteomes" id="UP000424462">
    <property type="component" value="Chromosome"/>
</dbReference>
<comment type="similarity">
    <text evidence="5">Belongs to the SepF family.</text>
</comment>
<dbReference type="GO" id="GO:0005737">
    <property type="term" value="C:cytoplasm"/>
    <property type="evidence" value="ECO:0007669"/>
    <property type="project" value="UniProtKB-SubCell"/>
</dbReference>
<evidence type="ECO:0000256" key="1">
    <source>
        <dbReference type="ARBA" id="ARBA00022618"/>
    </source>
</evidence>
<keyword evidence="7" id="KW-1185">Reference proteome</keyword>
<dbReference type="InterPro" id="IPR038594">
    <property type="entry name" value="SepF-like_sf"/>
</dbReference>
<keyword evidence="5" id="KW-0963">Cytoplasm</keyword>